<proteinExistence type="predicted"/>
<evidence type="ECO:0000256" key="2">
    <source>
        <dbReference type="SAM" id="MobiDB-lite"/>
    </source>
</evidence>
<dbReference type="GO" id="GO:0005516">
    <property type="term" value="F:calmodulin binding"/>
    <property type="evidence" value="ECO:0007669"/>
    <property type="project" value="UniProtKB-KW"/>
</dbReference>
<dbReference type="PROSITE" id="PS50096">
    <property type="entry name" value="IQ"/>
    <property type="match status" value="1"/>
</dbReference>
<comment type="caution">
    <text evidence="4">The sequence shown here is derived from an EMBL/GenBank/DDBJ whole genome shotgun (WGS) entry which is preliminary data.</text>
</comment>
<dbReference type="InterPro" id="IPR000048">
    <property type="entry name" value="IQ_motif_EF-hand-BS"/>
</dbReference>
<dbReference type="AlphaFoldDB" id="A0A438HQN4"/>
<dbReference type="InterPro" id="IPR003959">
    <property type="entry name" value="ATPase_AAA_core"/>
</dbReference>
<dbReference type="Proteomes" id="UP000288805">
    <property type="component" value="Unassembled WGS sequence"/>
</dbReference>
<dbReference type="GO" id="GO:0016887">
    <property type="term" value="F:ATP hydrolysis activity"/>
    <property type="evidence" value="ECO:0007669"/>
    <property type="project" value="InterPro"/>
</dbReference>
<gene>
    <name evidence="4" type="primary">SKD1_4</name>
    <name evidence="4" type="ORF">CK203_042769</name>
</gene>
<evidence type="ECO:0000313" key="5">
    <source>
        <dbReference type="Proteomes" id="UP000288805"/>
    </source>
</evidence>
<feature type="compositionally biased region" description="Polar residues" evidence="2">
    <location>
        <begin position="559"/>
        <end position="574"/>
    </location>
</feature>
<evidence type="ECO:0000256" key="1">
    <source>
        <dbReference type="ARBA" id="ARBA00022860"/>
    </source>
</evidence>
<evidence type="ECO:0000259" key="3">
    <source>
        <dbReference type="Pfam" id="PF00004"/>
    </source>
</evidence>
<keyword evidence="1" id="KW-0112">Calmodulin-binding</keyword>
<sequence length="601" mass="68153">MKGREDLPHMRREVSVLRIQKDLRMKAYRELCSSALYIQRGMRGLAARNEFRSRRLKKAAVTTQCVWRGRVDRKKLWKPWNLSLHIYSQHNNCIERVIPSERFCASENRRDLRRPRVAGALLFQIALIGWQGKLKSNNLYNDEYDSPRMEMGMMRSKPNVQWSDVAGLESAKQALKSHLAKAIATEADSTFFNMSSSDLVSKWTGENEKLVSNLFQMARESAPSIIFIDEIDSLCWPTRTDGFSGSDISVCVNNVLFEPVLKIKDASYFVKTSNSIWVPCDPIQRGAVQVTLQEIEVQSLASKIKENTLEFVNLLSCLDSGDNVNSGNVTKIDYDDHDSKLKESLSQFTAYDCKSDSSRFVEYWLPILLSNVQLERYCGILLSSTKAASITGTGNMPRWETGFLRNMVWLKLLKLDSMMLCTSIAYDSFTQLRLWQTCLPYGSEDECPKKPFDIDGLNYDYLIAHVKNAKKTELLISLMAFLLDKAPVSLLEADDGNSKQGGKMKLGIYGITEEVRNEAQDEQEDTESKLHKIPEVNCEKIDKSDGFLSKDLKLENEWQQGNQRSLHTTTSNAVTARPPSPTPAKATLVYTSSSSSFCFLD</sequence>
<name>A0A438HQN4_VITVI</name>
<evidence type="ECO:0000313" key="4">
    <source>
        <dbReference type="EMBL" id="RVW86767.1"/>
    </source>
</evidence>
<reference evidence="4 5" key="1">
    <citation type="journal article" date="2018" name="PLoS Genet.">
        <title>Population sequencing reveals clonal diversity and ancestral inbreeding in the grapevine cultivar Chardonnay.</title>
        <authorList>
            <person name="Roach M.J."/>
            <person name="Johnson D.L."/>
            <person name="Bohlmann J."/>
            <person name="van Vuuren H.J."/>
            <person name="Jones S.J."/>
            <person name="Pretorius I.S."/>
            <person name="Schmidt S.A."/>
            <person name="Borneman A.R."/>
        </authorList>
    </citation>
    <scope>NUCLEOTIDE SEQUENCE [LARGE SCALE GENOMIC DNA]</scope>
    <source>
        <strain evidence="5">cv. Chardonnay</strain>
        <tissue evidence="4">Leaf</tissue>
    </source>
</reference>
<organism evidence="4 5">
    <name type="scientific">Vitis vinifera</name>
    <name type="common">Grape</name>
    <dbReference type="NCBI Taxonomy" id="29760"/>
    <lineage>
        <taxon>Eukaryota</taxon>
        <taxon>Viridiplantae</taxon>
        <taxon>Streptophyta</taxon>
        <taxon>Embryophyta</taxon>
        <taxon>Tracheophyta</taxon>
        <taxon>Spermatophyta</taxon>
        <taxon>Magnoliopsida</taxon>
        <taxon>eudicotyledons</taxon>
        <taxon>Gunneridae</taxon>
        <taxon>Pentapetalae</taxon>
        <taxon>rosids</taxon>
        <taxon>Vitales</taxon>
        <taxon>Vitaceae</taxon>
        <taxon>Viteae</taxon>
        <taxon>Vitis</taxon>
    </lineage>
</organism>
<protein>
    <submittedName>
        <fullName evidence="4">Protein suppressor of K(+) transport growth defect 1</fullName>
    </submittedName>
</protein>
<dbReference type="Gene3D" id="3.40.50.300">
    <property type="entry name" value="P-loop containing nucleotide triphosphate hydrolases"/>
    <property type="match status" value="1"/>
</dbReference>
<accession>A0A438HQN4</accession>
<dbReference type="Gene3D" id="1.10.8.60">
    <property type="match status" value="1"/>
</dbReference>
<dbReference type="Pfam" id="PF00612">
    <property type="entry name" value="IQ"/>
    <property type="match status" value="1"/>
</dbReference>
<dbReference type="Gene3D" id="1.20.5.190">
    <property type="match status" value="1"/>
</dbReference>
<dbReference type="PANTHER" id="PTHR23074">
    <property type="entry name" value="AAA DOMAIN-CONTAINING"/>
    <property type="match status" value="1"/>
</dbReference>
<dbReference type="GO" id="GO:0005524">
    <property type="term" value="F:ATP binding"/>
    <property type="evidence" value="ECO:0007669"/>
    <property type="project" value="InterPro"/>
</dbReference>
<dbReference type="EMBL" id="QGNW01000190">
    <property type="protein sequence ID" value="RVW86767.1"/>
    <property type="molecule type" value="Genomic_DNA"/>
</dbReference>
<dbReference type="SMART" id="SM00015">
    <property type="entry name" value="IQ"/>
    <property type="match status" value="2"/>
</dbReference>
<dbReference type="PANTHER" id="PTHR23074:SF159">
    <property type="entry name" value="PROTEIN SUPPRESSOR OF K(+) TRANSPORT GROWTH DEFECT 1"/>
    <property type="match status" value="1"/>
</dbReference>
<feature type="region of interest" description="Disordered" evidence="2">
    <location>
        <begin position="559"/>
        <end position="586"/>
    </location>
</feature>
<dbReference type="SUPFAM" id="SSF52540">
    <property type="entry name" value="P-loop containing nucleoside triphosphate hydrolases"/>
    <property type="match status" value="1"/>
</dbReference>
<dbReference type="InterPro" id="IPR027417">
    <property type="entry name" value="P-loop_NTPase"/>
</dbReference>
<dbReference type="InterPro" id="IPR050304">
    <property type="entry name" value="MT-severing_AAA_ATPase"/>
</dbReference>
<dbReference type="Pfam" id="PF00004">
    <property type="entry name" value="AAA"/>
    <property type="match status" value="1"/>
</dbReference>
<feature type="domain" description="ATPase AAA-type core" evidence="3">
    <location>
        <begin position="176"/>
        <end position="241"/>
    </location>
</feature>